<evidence type="ECO:0000313" key="3">
    <source>
        <dbReference type="EMBL" id="GGK64215.1"/>
    </source>
</evidence>
<protein>
    <submittedName>
        <fullName evidence="3">Transcriptional regulator</fullName>
    </submittedName>
</protein>
<dbReference type="PANTHER" id="PTHR43236:SF1">
    <property type="entry name" value="BLL7220 PROTEIN"/>
    <property type="match status" value="1"/>
</dbReference>
<name>A0A917QQN7_9ACTN</name>
<dbReference type="Gene3D" id="1.10.10.2910">
    <property type="match status" value="1"/>
</dbReference>
<feature type="domain" description="HTH cro/C1-type" evidence="2">
    <location>
        <begin position="27"/>
        <end position="81"/>
    </location>
</feature>
<dbReference type="InterPro" id="IPR052345">
    <property type="entry name" value="Rad_response_metalloprotease"/>
</dbReference>
<dbReference type="AlphaFoldDB" id="A0A917QQN7"/>
<dbReference type="InterPro" id="IPR001387">
    <property type="entry name" value="Cro/C1-type_HTH"/>
</dbReference>
<evidence type="ECO:0000313" key="4">
    <source>
        <dbReference type="Proteomes" id="UP000637788"/>
    </source>
</evidence>
<dbReference type="InterPro" id="IPR010359">
    <property type="entry name" value="IrrE_HExxH"/>
</dbReference>
<dbReference type="Gene3D" id="1.10.260.40">
    <property type="entry name" value="lambda repressor-like DNA-binding domains"/>
    <property type="match status" value="1"/>
</dbReference>
<dbReference type="PANTHER" id="PTHR43236">
    <property type="entry name" value="ANTITOXIN HIGA1"/>
    <property type="match status" value="1"/>
</dbReference>
<reference evidence="3" key="1">
    <citation type="journal article" date="2014" name="Int. J. Syst. Evol. Microbiol.">
        <title>Complete genome sequence of Corynebacterium casei LMG S-19264T (=DSM 44701T), isolated from a smear-ripened cheese.</title>
        <authorList>
            <consortium name="US DOE Joint Genome Institute (JGI-PGF)"/>
            <person name="Walter F."/>
            <person name="Albersmeier A."/>
            <person name="Kalinowski J."/>
            <person name="Ruckert C."/>
        </authorList>
    </citation>
    <scope>NUCLEOTIDE SEQUENCE</scope>
    <source>
        <strain evidence="3">JCM 3035</strain>
    </source>
</reference>
<evidence type="ECO:0000259" key="2">
    <source>
        <dbReference type="PROSITE" id="PS50943"/>
    </source>
</evidence>
<organism evidence="3 4">
    <name type="scientific">Streptomyces flaveus</name>
    <dbReference type="NCBI Taxonomy" id="66370"/>
    <lineage>
        <taxon>Bacteria</taxon>
        <taxon>Bacillati</taxon>
        <taxon>Actinomycetota</taxon>
        <taxon>Actinomycetes</taxon>
        <taxon>Kitasatosporales</taxon>
        <taxon>Streptomycetaceae</taxon>
        <taxon>Streptomyces</taxon>
        <taxon>Streptomyces aurantiacus group</taxon>
    </lineage>
</organism>
<dbReference type="Proteomes" id="UP000637788">
    <property type="component" value="Unassembled WGS sequence"/>
</dbReference>
<dbReference type="Pfam" id="PF01381">
    <property type="entry name" value="HTH_3"/>
    <property type="match status" value="1"/>
</dbReference>
<dbReference type="Pfam" id="PF06114">
    <property type="entry name" value="Peptidase_M78"/>
    <property type="match status" value="1"/>
</dbReference>
<dbReference type="SMART" id="SM00530">
    <property type="entry name" value="HTH_XRE"/>
    <property type="match status" value="1"/>
</dbReference>
<dbReference type="EMBL" id="BMPQ01000005">
    <property type="protein sequence ID" value="GGK64215.1"/>
    <property type="molecule type" value="Genomic_DNA"/>
</dbReference>
<evidence type="ECO:0000256" key="1">
    <source>
        <dbReference type="ARBA" id="ARBA00007227"/>
    </source>
</evidence>
<dbReference type="InterPro" id="IPR010982">
    <property type="entry name" value="Lambda_DNA-bd_dom_sf"/>
</dbReference>
<accession>A0A917QQN7</accession>
<sequence>MRHWTSGAAHCTTYNRGSLTMVTPSRITLARKRRGLTLAELSQRADVSLQSLSNYETGRTEPRRDTVRRLAQSLDFPETFFSGPELDELPAEGISWRARTKTPARTLEAARAAGTLAAQLYDWIDRHFRLPGPDIPSLGKPDPETAAEMVRTRWGLGNAPAPNMVHVLEAHGVRVFSLAPDYAEVDAFAVWRGTVPFVFLNTLKSVERGRFDAAHELGHLVMHGSDRQCSGPEAERQANDFASAFLMPAASVLGHMPAGAHVDQIIKGKSIWKVSAMALTYRMHDLDLLTDWQYRSTCAELSKRGYRTDEPQGMKKRETSQVLTKVFQGLRSTGVRPSAVADELGLTVDEMNKMLFGLTITSVEGGGERVGTSPRRALTLVTEGPSA</sequence>
<gene>
    <name evidence="3" type="ORF">GCM10010094_26400</name>
</gene>
<comment type="caution">
    <text evidence="3">The sequence shown here is derived from an EMBL/GenBank/DDBJ whole genome shotgun (WGS) entry which is preliminary data.</text>
</comment>
<dbReference type="PROSITE" id="PS50943">
    <property type="entry name" value="HTH_CROC1"/>
    <property type="match status" value="1"/>
</dbReference>
<comment type="similarity">
    <text evidence="1">Belongs to the short-chain fatty acyl-CoA assimilation regulator (ScfR) family.</text>
</comment>
<dbReference type="SUPFAM" id="SSF47413">
    <property type="entry name" value="lambda repressor-like DNA-binding domains"/>
    <property type="match status" value="1"/>
</dbReference>
<dbReference type="GO" id="GO:0003677">
    <property type="term" value="F:DNA binding"/>
    <property type="evidence" value="ECO:0007669"/>
    <property type="project" value="InterPro"/>
</dbReference>
<dbReference type="CDD" id="cd00093">
    <property type="entry name" value="HTH_XRE"/>
    <property type="match status" value="1"/>
</dbReference>
<reference evidence="3" key="2">
    <citation type="submission" date="2020-09" db="EMBL/GenBank/DDBJ databases">
        <authorList>
            <person name="Sun Q."/>
            <person name="Ohkuma M."/>
        </authorList>
    </citation>
    <scope>NUCLEOTIDE SEQUENCE</scope>
    <source>
        <strain evidence="3">JCM 3035</strain>
    </source>
</reference>
<keyword evidence="4" id="KW-1185">Reference proteome</keyword>
<proteinExistence type="inferred from homology"/>